<evidence type="ECO:0008006" key="4">
    <source>
        <dbReference type="Google" id="ProtNLM"/>
    </source>
</evidence>
<proteinExistence type="predicted"/>
<reference evidence="3" key="1">
    <citation type="submission" date="2016-10" db="EMBL/GenBank/DDBJ databases">
        <authorList>
            <person name="Varghese N."/>
            <person name="Submissions S."/>
        </authorList>
    </citation>
    <scope>NUCLEOTIDE SEQUENCE [LARGE SCALE GENOMIC DNA]</scope>
    <source>
        <strain evidence="3">DSM 21424</strain>
    </source>
</reference>
<dbReference type="Proteomes" id="UP000198922">
    <property type="component" value="Unassembled WGS sequence"/>
</dbReference>
<sequence>MLLRLLRLLLLTGALLGVLLPQASAALATFDPFGLRAVVICTGHGLETLVLDRDGNPVERSPGPPHHCLLLDATDTARPPVLPVPAETVPAVRIGAAHVAPIVPARAAHDAAPRAPPRA</sequence>
<evidence type="ECO:0000313" key="2">
    <source>
        <dbReference type="EMBL" id="SDF28736.1"/>
    </source>
</evidence>
<dbReference type="EMBL" id="FNAT01000010">
    <property type="protein sequence ID" value="SDF28736.1"/>
    <property type="molecule type" value="Genomic_DNA"/>
</dbReference>
<evidence type="ECO:0000256" key="1">
    <source>
        <dbReference type="SAM" id="SignalP"/>
    </source>
</evidence>
<feature type="chain" id="PRO_5011620539" description="DUF2946 domain-containing protein" evidence="1">
    <location>
        <begin position="26"/>
        <end position="119"/>
    </location>
</feature>
<dbReference type="STRING" id="521013.SAMN04488567_0018"/>
<dbReference type="AlphaFoldDB" id="A0A1G7JUX2"/>
<protein>
    <recommendedName>
        <fullName evidence="4">DUF2946 domain-containing protein</fullName>
    </recommendedName>
</protein>
<dbReference type="OrthoDB" id="7873131at2"/>
<gene>
    <name evidence="2" type="ORF">SAMN04488567_0018</name>
</gene>
<dbReference type="RefSeq" id="WP_090114651.1">
    <property type="nucleotide sequence ID" value="NZ_FNAT01000010.1"/>
</dbReference>
<evidence type="ECO:0000313" key="3">
    <source>
        <dbReference type="Proteomes" id="UP000198922"/>
    </source>
</evidence>
<organism evidence="2 3">
    <name type="scientific">Limimaricola pyoseonensis</name>
    <dbReference type="NCBI Taxonomy" id="521013"/>
    <lineage>
        <taxon>Bacteria</taxon>
        <taxon>Pseudomonadati</taxon>
        <taxon>Pseudomonadota</taxon>
        <taxon>Alphaproteobacteria</taxon>
        <taxon>Rhodobacterales</taxon>
        <taxon>Paracoccaceae</taxon>
        <taxon>Limimaricola</taxon>
    </lineage>
</organism>
<feature type="signal peptide" evidence="1">
    <location>
        <begin position="1"/>
        <end position="25"/>
    </location>
</feature>
<name>A0A1G7JUX2_9RHOB</name>
<keyword evidence="3" id="KW-1185">Reference proteome</keyword>
<keyword evidence="1" id="KW-0732">Signal</keyword>
<accession>A0A1G7JUX2</accession>